<name>A0A5C6SX23_FUSOC</name>
<proteinExistence type="predicted"/>
<accession>A0A5C6SX23</accession>
<dbReference type="AlphaFoldDB" id="A0A5C6SX23"/>
<evidence type="ECO:0000313" key="1">
    <source>
        <dbReference type="EMBL" id="TXC02071.1"/>
    </source>
</evidence>
<dbReference type="Proteomes" id="UP000321331">
    <property type="component" value="Unassembled WGS sequence"/>
</dbReference>
<protein>
    <submittedName>
        <fullName evidence="1">Uncharacterized protein</fullName>
    </submittedName>
</protein>
<sequence length="100" mass="11725">MKRNYRHSYYQTCTTSFRSPNRHILWHSIQHHDREAHLDFLGGTNPTPRDILIQAFLFFPSTSLLHLGYPPCWITWLVAKICGLERDCFYGQSPCGIKES</sequence>
<gene>
    <name evidence="1" type="ORF">FocTR4_00008119</name>
</gene>
<comment type="caution">
    <text evidence="1">The sequence shown here is derived from an EMBL/GenBank/DDBJ whole genome shotgun (WGS) entry which is preliminary data.</text>
</comment>
<evidence type="ECO:0000313" key="2">
    <source>
        <dbReference type="Proteomes" id="UP000321331"/>
    </source>
</evidence>
<reference evidence="1 2" key="1">
    <citation type="submission" date="2019-07" db="EMBL/GenBank/DDBJ databases">
        <title>The First High-Quality Draft Genome Sequence of the Causal Agent of the Current Panama Disease Epidemic.</title>
        <authorList>
            <person name="Warmington R.J."/>
            <person name="Kay W."/>
            <person name="Jeffries A."/>
            <person name="Bebber D."/>
            <person name="Moore K."/>
            <person name="Studholme D.J."/>
        </authorList>
    </citation>
    <scope>NUCLEOTIDE SEQUENCE [LARGE SCALE GENOMIC DNA]</scope>
    <source>
        <strain evidence="1 2">TR4</strain>
    </source>
</reference>
<dbReference type="EMBL" id="VMNF01000009">
    <property type="protein sequence ID" value="TXC02071.1"/>
    <property type="molecule type" value="Genomic_DNA"/>
</dbReference>
<organism evidence="1 2">
    <name type="scientific">Fusarium oxysporum f. sp. cubense</name>
    <dbReference type="NCBI Taxonomy" id="61366"/>
    <lineage>
        <taxon>Eukaryota</taxon>
        <taxon>Fungi</taxon>
        <taxon>Dikarya</taxon>
        <taxon>Ascomycota</taxon>
        <taxon>Pezizomycotina</taxon>
        <taxon>Sordariomycetes</taxon>
        <taxon>Hypocreomycetidae</taxon>
        <taxon>Hypocreales</taxon>
        <taxon>Nectriaceae</taxon>
        <taxon>Fusarium</taxon>
        <taxon>Fusarium oxysporum species complex</taxon>
    </lineage>
</organism>